<reference evidence="6" key="2">
    <citation type="submission" date="2014-07" db="EMBL/GenBank/DDBJ databases">
        <authorList>
            <person name="Hull J."/>
        </authorList>
    </citation>
    <scope>NUCLEOTIDE SEQUENCE</scope>
</reference>
<gene>
    <name evidence="6" type="primary">CNB1_4</name>
    <name evidence="7" type="synonym">CNB1_1</name>
    <name evidence="5" type="synonym">CNB1_3</name>
    <name evidence="5" type="ORF">CM83_13953</name>
    <name evidence="6" type="ORF">CM83_13954</name>
    <name evidence="7" type="ORF">g.9297</name>
</gene>
<proteinExistence type="predicted"/>
<dbReference type="Gene3D" id="1.10.238.10">
    <property type="entry name" value="EF-hand"/>
    <property type="match status" value="1"/>
</dbReference>
<dbReference type="EMBL" id="GBHO01011465">
    <property type="protein sequence ID" value="JAG32139.1"/>
    <property type="molecule type" value="Transcribed_RNA"/>
</dbReference>
<dbReference type="AlphaFoldDB" id="A0A0A9YKK4"/>
<sequence length="129" mass="14524">MFSMFDKLGTGRICKNDLSAISELASNPLADRILSIISQKSQDDEEYIVFDDILHFLSLLSVNASKCSKLYFTFKMYDMDGDGKLSNRDVFHALTIMVGGNLTPIQLQQIVDKAFIVADVDRDGYISYH</sequence>
<evidence type="ECO:0000313" key="7">
    <source>
        <dbReference type="EMBL" id="JAP97387.1"/>
    </source>
</evidence>
<dbReference type="Pfam" id="PF13499">
    <property type="entry name" value="EF-hand_7"/>
    <property type="match status" value="1"/>
</dbReference>
<accession>A0A0A9YKK4</accession>
<keyword evidence="3" id="KW-0106">Calcium</keyword>
<name>A0A0A9YKK4_LYGHE</name>
<dbReference type="PROSITE" id="PS50222">
    <property type="entry name" value="EF_HAND_2"/>
    <property type="match status" value="2"/>
</dbReference>
<keyword evidence="1" id="KW-0479">Metal-binding</keyword>
<dbReference type="CDD" id="cd00051">
    <property type="entry name" value="EFh"/>
    <property type="match status" value="1"/>
</dbReference>
<dbReference type="PROSITE" id="PS00018">
    <property type="entry name" value="EF_HAND_1"/>
    <property type="match status" value="1"/>
</dbReference>
<dbReference type="InterPro" id="IPR002048">
    <property type="entry name" value="EF_hand_dom"/>
</dbReference>
<dbReference type="GO" id="GO:0005509">
    <property type="term" value="F:calcium ion binding"/>
    <property type="evidence" value="ECO:0007669"/>
    <property type="project" value="InterPro"/>
</dbReference>
<dbReference type="InterPro" id="IPR011992">
    <property type="entry name" value="EF-hand-dom_pair"/>
</dbReference>
<dbReference type="EMBL" id="GBHO01011463">
    <property type="protein sequence ID" value="JAG32141.1"/>
    <property type="molecule type" value="Transcribed_RNA"/>
</dbReference>
<evidence type="ECO:0000313" key="5">
    <source>
        <dbReference type="EMBL" id="JAG32139.1"/>
    </source>
</evidence>
<evidence type="ECO:0000256" key="3">
    <source>
        <dbReference type="ARBA" id="ARBA00022837"/>
    </source>
</evidence>
<evidence type="ECO:0000259" key="4">
    <source>
        <dbReference type="PROSITE" id="PS50222"/>
    </source>
</evidence>
<feature type="domain" description="EF-hand" evidence="4">
    <location>
        <begin position="106"/>
        <end position="129"/>
    </location>
</feature>
<evidence type="ECO:0000256" key="2">
    <source>
        <dbReference type="ARBA" id="ARBA00022737"/>
    </source>
</evidence>
<evidence type="ECO:0000313" key="6">
    <source>
        <dbReference type="EMBL" id="JAG32141.1"/>
    </source>
</evidence>
<protein>
    <submittedName>
        <fullName evidence="6">Calcineurin subunit B</fullName>
    </submittedName>
</protein>
<evidence type="ECO:0000256" key="1">
    <source>
        <dbReference type="ARBA" id="ARBA00022723"/>
    </source>
</evidence>
<dbReference type="EMBL" id="GDHC01021241">
    <property type="protein sequence ID" value="JAP97387.1"/>
    <property type="molecule type" value="Transcribed_RNA"/>
</dbReference>
<dbReference type="InterPro" id="IPR018247">
    <property type="entry name" value="EF_Hand_1_Ca_BS"/>
</dbReference>
<feature type="domain" description="EF-hand" evidence="4">
    <location>
        <begin position="65"/>
        <end position="100"/>
    </location>
</feature>
<organism evidence="6">
    <name type="scientific">Lygus hesperus</name>
    <name type="common">Western plant bug</name>
    <dbReference type="NCBI Taxonomy" id="30085"/>
    <lineage>
        <taxon>Eukaryota</taxon>
        <taxon>Metazoa</taxon>
        <taxon>Ecdysozoa</taxon>
        <taxon>Arthropoda</taxon>
        <taxon>Hexapoda</taxon>
        <taxon>Insecta</taxon>
        <taxon>Pterygota</taxon>
        <taxon>Neoptera</taxon>
        <taxon>Paraneoptera</taxon>
        <taxon>Hemiptera</taxon>
        <taxon>Heteroptera</taxon>
        <taxon>Panheteroptera</taxon>
        <taxon>Cimicomorpha</taxon>
        <taxon>Miridae</taxon>
        <taxon>Mirini</taxon>
        <taxon>Lygus</taxon>
    </lineage>
</organism>
<dbReference type="SUPFAM" id="SSF47473">
    <property type="entry name" value="EF-hand"/>
    <property type="match status" value="1"/>
</dbReference>
<dbReference type="PANTHER" id="PTHR45942">
    <property type="entry name" value="PROTEIN PHOSPATASE 3 REGULATORY SUBUNIT B ALPHA ISOFORM TYPE 1"/>
    <property type="match status" value="1"/>
</dbReference>
<reference evidence="7" key="3">
    <citation type="journal article" date="2016" name="Gigascience">
        <title>De novo construction of an expanded transcriptome assembly for the western tarnished plant bug, Lygus hesperus.</title>
        <authorList>
            <person name="Tassone E.E."/>
            <person name="Geib S.M."/>
            <person name="Hall B."/>
            <person name="Fabrick J.A."/>
            <person name="Brent C.S."/>
            <person name="Hull J.J."/>
        </authorList>
    </citation>
    <scope>NUCLEOTIDE SEQUENCE</scope>
</reference>
<keyword evidence="2" id="KW-0677">Repeat</keyword>
<reference evidence="6" key="1">
    <citation type="journal article" date="2014" name="PLoS ONE">
        <title>Transcriptome-Based Identification of ABC Transporters in the Western Tarnished Plant Bug Lygus hesperus.</title>
        <authorList>
            <person name="Hull J.J."/>
            <person name="Chaney K."/>
            <person name="Geib S.M."/>
            <person name="Fabrick J.A."/>
            <person name="Brent C.S."/>
            <person name="Walsh D."/>
            <person name="Lavine L.C."/>
        </authorList>
    </citation>
    <scope>NUCLEOTIDE SEQUENCE</scope>
</reference>